<keyword evidence="1" id="KW-0472">Membrane</keyword>
<dbReference type="AlphaFoldDB" id="A0A5D4HE86"/>
<accession>A0A5D4HE86</accession>
<evidence type="ECO:0000256" key="1">
    <source>
        <dbReference type="SAM" id="Phobius"/>
    </source>
</evidence>
<comment type="caution">
    <text evidence="2">The sequence shown here is derived from an EMBL/GenBank/DDBJ whole genome shotgun (WGS) entry which is preliminary data.</text>
</comment>
<sequence length="182" mass="21480">MKQFSLLLIFLVGMFPMSRSQTDMDIDSLNFAQQRERVNNLLQERSKRFGEFDHSLQQKTGVFGIFKRKKDMQKSIDILREIVLTDNNIFLETKKLLDIKGGENDRNENLATEYNKQVSGYMHTITKLQTENEKLRTQIHDLETKQRNRHTTILFLIIVILALSFALYLGFKRNKHQNLTQE</sequence>
<feature type="transmembrane region" description="Helical" evidence="1">
    <location>
        <begin position="153"/>
        <end position="171"/>
    </location>
</feature>
<reference evidence="2 3" key="1">
    <citation type="submission" date="2019-08" db="EMBL/GenBank/DDBJ databases">
        <title>Phlebobacter frassis gen. nov. sp. nov., a new member of family Sphingobacteriaceae isolated from sand fly rearing media.</title>
        <authorList>
            <person name="Kakumanu M.L."/>
            <person name="Marayati B.F."/>
            <person name="Wada-Katsumata A."/>
            <person name="Wasserberg G."/>
            <person name="Schal C."/>
            <person name="Apperson C.S."/>
            <person name="Ponnusamy L."/>
        </authorList>
    </citation>
    <scope>NUCLEOTIDE SEQUENCE [LARGE SCALE GENOMIC DNA]</scope>
    <source>
        <strain evidence="2 3">SSI9</strain>
    </source>
</reference>
<name>A0A5D4HE86_9SPHI</name>
<keyword evidence="1" id="KW-0812">Transmembrane</keyword>
<proteinExistence type="predicted"/>
<evidence type="ECO:0000313" key="3">
    <source>
        <dbReference type="Proteomes" id="UP000322362"/>
    </source>
</evidence>
<keyword evidence="1" id="KW-1133">Transmembrane helix</keyword>
<dbReference type="EMBL" id="VTAV01000001">
    <property type="protein sequence ID" value="TYR38099.1"/>
    <property type="molecule type" value="Genomic_DNA"/>
</dbReference>
<organism evidence="2 3">
    <name type="scientific">Sphingobacterium phlebotomi</name>
    <dbReference type="NCBI Taxonomy" id="2605433"/>
    <lineage>
        <taxon>Bacteria</taxon>
        <taxon>Pseudomonadati</taxon>
        <taxon>Bacteroidota</taxon>
        <taxon>Sphingobacteriia</taxon>
        <taxon>Sphingobacteriales</taxon>
        <taxon>Sphingobacteriaceae</taxon>
        <taxon>Sphingobacterium</taxon>
    </lineage>
</organism>
<evidence type="ECO:0000313" key="2">
    <source>
        <dbReference type="EMBL" id="TYR38099.1"/>
    </source>
</evidence>
<keyword evidence="3" id="KW-1185">Reference proteome</keyword>
<protein>
    <submittedName>
        <fullName evidence="2">Uncharacterized protein</fullName>
    </submittedName>
</protein>
<gene>
    <name evidence="2" type="ORF">FXV77_02115</name>
</gene>
<dbReference type="Proteomes" id="UP000322362">
    <property type="component" value="Unassembled WGS sequence"/>
</dbReference>